<dbReference type="EC" id="3.6.1.55" evidence="11"/>
<proteinExistence type="inferred from homology"/>
<dbReference type="HOGENOM" id="CLU_037162_19_1_9"/>
<dbReference type="KEGG" id="cle:Clole_0237"/>
<reference evidence="13 14" key="1">
    <citation type="journal article" date="2011" name="J. Bacteriol.">
        <title>Complete genome sequence of the cellulose-degrading bacterium Cellulosilyticum lentocellum.</title>
        <authorList>
            <consortium name="US DOE Joint Genome Institute"/>
            <person name="Miller D.A."/>
            <person name="Suen G."/>
            <person name="Bruce D."/>
            <person name="Copeland A."/>
            <person name="Cheng J.F."/>
            <person name="Detter C."/>
            <person name="Goodwin L.A."/>
            <person name="Han C.S."/>
            <person name="Hauser L.J."/>
            <person name="Land M.L."/>
            <person name="Lapidus A."/>
            <person name="Lucas S."/>
            <person name="Meincke L."/>
            <person name="Pitluck S."/>
            <person name="Tapia R."/>
            <person name="Teshima H."/>
            <person name="Woyke T."/>
            <person name="Fox B.G."/>
            <person name="Angert E.R."/>
            <person name="Currie C.R."/>
        </authorList>
    </citation>
    <scope>NUCLEOTIDE SEQUENCE [LARGE SCALE GENOMIC DNA]</scope>
    <source>
        <strain evidence="14">ATCC 49066 / DSM 5427 / NCIMB 11756 / RHM5</strain>
    </source>
</reference>
<keyword evidence="9" id="KW-0234">DNA repair</keyword>
<dbReference type="GO" id="GO:0035539">
    <property type="term" value="F:8-oxo-7,8-dihydrodeoxyguanosine triphosphate pyrophosphatase activity"/>
    <property type="evidence" value="ECO:0007669"/>
    <property type="project" value="UniProtKB-EC"/>
</dbReference>
<dbReference type="InterPro" id="IPR015797">
    <property type="entry name" value="NUDIX_hydrolase-like_dom_sf"/>
</dbReference>
<evidence type="ECO:0000256" key="2">
    <source>
        <dbReference type="ARBA" id="ARBA00005582"/>
    </source>
</evidence>
<protein>
    <recommendedName>
        <fullName evidence="11">8-oxo-dGTP diphosphatase</fullName>
        <ecNumber evidence="11">3.6.1.55</ecNumber>
    </recommendedName>
</protein>
<sequence>MKKTEVVAAIIMYEDKILCMQRNKGKYEYMSYKYEFPGGKIEPGETRAQALQRELIEEMALEVDIREEDYYMSVEHMYPDFALTMHSFICRVESQTFVRKEHVDHKWLTRKELMSLDWAPADIPIVKRLQGDCE</sequence>
<dbReference type="PANTHER" id="PTHR47707:SF1">
    <property type="entry name" value="NUDIX HYDROLASE FAMILY PROTEIN"/>
    <property type="match status" value="1"/>
</dbReference>
<comment type="catalytic activity">
    <reaction evidence="10">
        <text>8-oxo-dGTP + H2O = 8-oxo-dGMP + diphosphate + H(+)</text>
        <dbReference type="Rhea" id="RHEA:31575"/>
        <dbReference type="ChEBI" id="CHEBI:15377"/>
        <dbReference type="ChEBI" id="CHEBI:15378"/>
        <dbReference type="ChEBI" id="CHEBI:33019"/>
        <dbReference type="ChEBI" id="CHEBI:63224"/>
        <dbReference type="ChEBI" id="CHEBI:77896"/>
        <dbReference type="EC" id="3.6.1.55"/>
    </reaction>
</comment>
<keyword evidence="5" id="KW-0479">Metal-binding</keyword>
<dbReference type="Gene3D" id="3.90.79.10">
    <property type="entry name" value="Nucleoside Triphosphate Pyrophosphohydrolase"/>
    <property type="match status" value="1"/>
</dbReference>
<dbReference type="RefSeq" id="WP_013655290.1">
    <property type="nucleotide sequence ID" value="NC_015275.1"/>
</dbReference>
<keyword evidence="3" id="KW-0515">Mutator protein</keyword>
<dbReference type="Proteomes" id="UP000008467">
    <property type="component" value="Chromosome"/>
</dbReference>
<dbReference type="PRINTS" id="PR00502">
    <property type="entry name" value="NUDIXFAMILY"/>
</dbReference>
<dbReference type="GO" id="GO:0044716">
    <property type="term" value="F:8-oxo-GDP phosphatase activity"/>
    <property type="evidence" value="ECO:0007669"/>
    <property type="project" value="TreeGrafter"/>
</dbReference>
<dbReference type="eggNOG" id="COG0494">
    <property type="taxonomic scope" value="Bacteria"/>
</dbReference>
<dbReference type="CDD" id="cd03425">
    <property type="entry name" value="NUDIX_MutT_NudA_like"/>
    <property type="match status" value="1"/>
</dbReference>
<gene>
    <name evidence="13" type="ordered locus">Clole_0237</name>
</gene>
<evidence type="ECO:0000256" key="8">
    <source>
        <dbReference type="ARBA" id="ARBA00022842"/>
    </source>
</evidence>
<comment type="similarity">
    <text evidence="2">Belongs to the Nudix hydrolase family.</text>
</comment>
<dbReference type="SUPFAM" id="SSF55811">
    <property type="entry name" value="Nudix"/>
    <property type="match status" value="1"/>
</dbReference>
<dbReference type="GO" id="GO:0008413">
    <property type="term" value="F:8-oxo-7,8-dihydroguanosine triphosphate pyrophosphatase activity"/>
    <property type="evidence" value="ECO:0007669"/>
    <property type="project" value="TreeGrafter"/>
</dbReference>
<dbReference type="InterPro" id="IPR047127">
    <property type="entry name" value="MutT-like"/>
</dbReference>
<keyword evidence="14" id="KW-1185">Reference proteome</keyword>
<keyword evidence="6" id="KW-0227">DNA damage</keyword>
<comment type="cofactor">
    <cofactor evidence="1">
        <name>Mg(2+)</name>
        <dbReference type="ChEBI" id="CHEBI:18420"/>
    </cofactor>
</comment>
<evidence type="ECO:0000313" key="14">
    <source>
        <dbReference type="Proteomes" id="UP000008467"/>
    </source>
</evidence>
<dbReference type="PANTHER" id="PTHR47707">
    <property type="entry name" value="8-OXO-DGTP DIPHOSPHATASE"/>
    <property type="match status" value="1"/>
</dbReference>
<evidence type="ECO:0000256" key="9">
    <source>
        <dbReference type="ARBA" id="ARBA00023204"/>
    </source>
</evidence>
<dbReference type="GO" id="GO:0046872">
    <property type="term" value="F:metal ion binding"/>
    <property type="evidence" value="ECO:0007669"/>
    <property type="project" value="UniProtKB-KW"/>
</dbReference>
<evidence type="ECO:0000256" key="11">
    <source>
        <dbReference type="ARBA" id="ARBA00038905"/>
    </source>
</evidence>
<dbReference type="InterPro" id="IPR020476">
    <property type="entry name" value="Nudix_hydrolase"/>
</dbReference>
<evidence type="ECO:0000259" key="12">
    <source>
        <dbReference type="PROSITE" id="PS51462"/>
    </source>
</evidence>
<evidence type="ECO:0000256" key="5">
    <source>
        <dbReference type="ARBA" id="ARBA00022723"/>
    </source>
</evidence>
<keyword evidence="4" id="KW-0235">DNA replication</keyword>
<dbReference type="STRING" id="642492.Clole_0237"/>
<keyword evidence="7 13" id="KW-0378">Hydrolase</keyword>
<organism evidence="13 14">
    <name type="scientific">Cellulosilyticum lentocellum (strain ATCC 49066 / DSM 5427 / NCIMB 11756 / RHM5)</name>
    <name type="common">Clostridium lentocellum</name>
    <dbReference type="NCBI Taxonomy" id="642492"/>
    <lineage>
        <taxon>Bacteria</taxon>
        <taxon>Bacillati</taxon>
        <taxon>Bacillota</taxon>
        <taxon>Clostridia</taxon>
        <taxon>Lachnospirales</taxon>
        <taxon>Cellulosilyticaceae</taxon>
        <taxon>Cellulosilyticum</taxon>
    </lineage>
</organism>
<evidence type="ECO:0000313" key="13">
    <source>
        <dbReference type="EMBL" id="ADZ81989.1"/>
    </source>
</evidence>
<evidence type="ECO:0000256" key="3">
    <source>
        <dbReference type="ARBA" id="ARBA00022457"/>
    </source>
</evidence>
<evidence type="ECO:0000256" key="10">
    <source>
        <dbReference type="ARBA" id="ARBA00035861"/>
    </source>
</evidence>
<dbReference type="EMBL" id="CP002582">
    <property type="protein sequence ID" value="ADZ81989.1"/>
    <property type="molecule type" value="Genomic_DNA"/>
</dbReference>
<evidence type="ECO:0000256" key="7">
    <source>
        <dbReference type="ARBA" id="ARBA00022801"/>
    </source>
</evidence>
<dbReference type="PROSITE" id="PS51462">
    <property type="entry name" value="NUDIX"/>
    <property type="match status" value="1"/>
</dbReference>
<keyword evidence="8" id="KW-0460">Magnesium</keyword>
<feature type="domain" description="Nudix hydrolase" evidence="12">
    <location>
        <begin position="2"/>
        <end position="131"/>
    </location>
</feature>
<dbReference type="GO" id="GO:0006281">
    <property type="term" value="P:DNA repair"/>
    <property type="evidence" value="ECO:0007669"/>
    <property type="project" value="UniProtKB-KW"/>
</dbReference>
<dbReference type="InterPro" id="IPR000086">
    <property type="entry name" value="NUDIX_hydrolase_dom"/>
</dbReference>
<evidence type="ECO:0000256" key="4">
    <source>
        <dbReference type="ARBA" id="ARBA00022705"/>
    </source>
</evidence>
<dbReference type="Pfam" id="PF00293">
    <property type="entry name" value="NUDIX"/>
    <property type="match status" value="1"/>
</dbReference>
<evidence type="ECO:0000256" key="1">
    <source>
        <dbReference type="ARBA" id="ARBA00001946"/>
    </source>
</evidence>
<name>F2JIR7_CELLD</name>
<dbReference type="GO" id="GO:0006260">
    <property type="term" value="P:DNA replication"/>
    <property type="evidence" value="ECO:0007669"/>
    <property type="project" value="UniProtKB-KW"/>
</dbReference>
<dbReference type="GO" id="GO:0044715">
    <property type="term" value="F:8-oxo-dGDP phosphatase activity"/>
    <property type="evidence" value="ECO:0007669"/>
    <property type="project" value="TreeGrafter"/>
</dbReference>
<evidence type="ECO:0000256" key="6">
    <source>
        <dbReference type="ARBA" id="ARBA00022763"/>
    </source>
</evidence>
<accession>F2JIR7</accession>
<dbReference type="AlphaFoldDB" id="F2JIR7"/>